<evidence type="ECO:0008006" key="4">
    <source>
        <dbReference type="Google" id="ProtNLM"/>
    </source>
</evidence>
<name>A0A3A1R4L6_9BACI</name>
<keyword evidence="3" id="KW-1185">Reference proteome</keyword>
<organism evidence="2 3">
    <name type="scientific">Bacillus salacetis</name>
    <dbReference type="NCBI Taxonomy" id="2315464"/>
    <lineage>
        <taxon>Bacteria</taxon>
        <taxon>Bacillati</taxon>
        <taxon>Bacillota</taxon>
        <taxon>Bacilli</taxon>
        <taxon>Bacillales</taxon>
        <taxon>Bacillaceae</taxon>
        <taxon>Bacillus</taxon>
    </lineage>
</organism>
<dbReference type="OrthoDB" id="2381403at2"/>
<keyword evidence="1" id="KW-1133">Transmembrane helix</keyword>
<dbReference type="EMBL" id="QXIR01000007">
    <property type="protein sequence ID" value="RIW35706.1"/>
    <property type="molecule type" value="Genomic_DNA"/>
</dbReference>
<comment type="caution">
    <text evidence="2">The sequence shown here is derived from an EMBL/GenBank/DDBJ whole genome shotgun (WGS) entry which is preliminary data.</text>
</comment>
<protein>
    <recommendedName>
        <fullName evidence="4">DUF4871 domain-containing protein</fullName>
    </recommendedName>
</protein>
<proteinExistence type="predicted"/>
<keyword evidence="1" id="KW-0472">Membrane</keyword>
<dbReference type="Gene3D" id="2.60.40.3830">
    <property type="match status" value="2"/>
</dbReference>
<sequence length="336" mass="37532">MSDKFEELKRAMDSTTHKGVHFNQIHKQRIRSAIHSNSLPQRKPAILIVFSLSAAAAAIMFVLFSGVLMQDQVGDRSAALPKEEQWIIRDEYKEKDGTIFSVFPEPNLTAGKSAGYIFSFAEPFPAYEGKTLSINAVNKETGEQINVVPQEKIIEPSPGYSSLQRFATSFEIPYAGVWKYEVILDGDYYGDVVLSVAEEQGIILPEDIPGFVKKEDFQDIDWTRKAVELEGNMLGNENKSGVIGADMPSLTPQKWMWHLWGNESSEFTVAGFHRKTQEVHPVLDNGWAWTMKLGGALNGADAHIPTAVTITKAGEWAILIYDGEELFDVLVFDIEK</sequence>
<keyword evidence="1" id="KW-0812">Transmembrane</keyword>
<dbReference type="RefSeq" id="WP_119546271.1">
    <property type="nucleotide sequence ID" value="NZ_QXIR01000007.1"/>
</dbReference>
<evidence type="ECO:0000256" key="1">
    <source>
        <dbReference type="SAM" id="Phobius"/>
    </source>
</evidence>
<reference evidence="2 3" key="1">
    <citation type="submission" date="2018-09" db="EMBL/GenBank/DDBJ databases">
        <title>Bacillus saliacetes sp. nov., isolated from Thai shrimp paste (Ka-pi).</title>
        <authorList>
            <person name="Daroonpunt R."/>
            <person name="Tanasupawat S."/>
            <person name="Yiamsombut S."/>
        </authorList>
    </citation>
    <scope>NUCLEOTIDE SEQUENCE [LARGE SCALE GENOMIC DNA]</scope>
    <source>
        <strain evidence="2 3">SKP7-4</strain>
    </source>
</reference>
<evidence type="ECO:0000313" key="3">
    <source>
        <dbReference type="Proteomes" id="UP000265801"/>
    </source>
</evidence>
<dbReference type="AlphaFoldDB" id="A0A3A1R4L6"/>
<accession>A0A3A1R4L6</accession>
<evidence type="ECO:0000313" key="2">
    <source>
        <dbReference type="EMBL" id="RIW35706.1"/>
    </source>
</evidence>
<dbReference type="Proteomes" id="UP000265801">
    <property type="component" value="Unassembled WGS sequence"/>
</dbReference>
<gene>
    <name evidence="2" type="ORF">D3H55_07445</name>
</gene>
<feature type="transmembrane region" description="Helical" evidence="1">
    <location>
        <begin position="45"/>
        <end position="69"/>
    </location>
</feature>